<reference evidence="3 4" key="1">
    <citation type="submission" date="2019-03" db="EMBL/GenBank/DDBJ databases">
        <authorList>
            <consortium name="Pathogen Informatics"/>
        </authorList>
    </citation>
    <scope>NUCLEOTIDE SEQUENCE [LARGE SCALE GENOMIC DNA]</scope>
    <source>
        <strain evidence="3 4">NCTC12993</strain>
    </source>
</reference>
<proteinExistence type="predicted"/>
<organism evidence="3 4">
    <name type="scientific">Kluyvera cryocrescens</name>
    <name type="common">Kluyvera citrophila</name>
    <dbReference type="NCBI Taxonomy" id="580"/>
    <lineage>
        <taxon>Bacteria</taxon>
        <taxon>Pseudomonadati</taxon>
        <taxon>Pseudomonadota</taxon>
        <taxon>Gammaproteobacteria</taxon>
        <taxon>Enterobacterales</taxon>
        <taxon>Enterobacteriaceae</taxon>
        <taxon>Kluyvera</taxon>
    </lineage>
</organism>
<feature type="signal peptide" evidence="1">
    <location>
        <begin position="1"/>
        <end position="21"/>
    </location>
</feature>
<evidence type="ECO:0000313" key="4">
    <source>
        <dbReference type="Proteomes" id="UP000401081"/>
    </source>
</evidence>
<keyword evidence="4" id="KW-1185">Reference proteome</keyword>
<evidence type="ECO:0000256" key="1">
    <source>
        <dbReference type="SAM" id="SignalP"/>
    </source>
</evidence>
<dbReference type="EMBL" id="JAUEQX010000014">
    <property type="protein sequence ID" value="MDW3778431.1"/>
    <property type="molecule type" value="Genomic_DNA"/>
</dbReference>
<dbReference type="Proteomes" id="UP001276300">
    <property type="component" value="Unassembled WGS sequence"/>
</dbReference>
<gene>
    <name evidence="3" type="ORF">NCTC12993_00463</name>
    <name evidence="2" type="ORF">QWU01_16615</name>
</gene>
<evidence type="ECO:0008006" key="5">
    <source>
        <dbReference type="Google" id="ProtNLM"/>
    </source>
</evidence>
<protein>
    <recommendedName>
        <fullName evidence="5">PEGA domain-containing protein</fullName>
    </recommendedName>
</protein>
<keyword evidence="1" id="KW-0732">Signal</keyword>
<evidence type="ECO:0000313" key="2">
    <source>
        <dbReference type="EMBL" id="MDW3778431.1"/>
    </source>
</evidence>
<evidence type="ECO:0000313" key="3">
    <source>
        <dbReference type="EMBL" id="VFS56514.1"/>
    </source>
</evidence>
<sequence length="145" mass="16190">MKRLVFLFFLPFLLTGCAAIAGSEEEAVYINSTPTNSAFVIADSAGNIVVQGRTPQSVILKKADGSYFGQQTYTLTVAREGYYSTIKPLEYRLSHWYTLGNLPLLGIPGWLIVDPYFGGMYTFKTPRINVVLRPCQPGPFRYMCT</sequence>
<dbReference type="EMBL" id="CAADJD010000006">
    <property type="protein sequence ID" value="VFS56514.1"/>
    <property type="molecule type" value="Genomic_DNA"/>
</dbReference>
<dbReference type="PROSITE" id="PS51257">
    <property type="entry name" value="PROKAR_LIPOPROTEIN"/>
    <property type="match status" value="1"/>
</dbReference>
<dbReference type="RefSeq" id="WP_061284957.1">
    <property type="nucleotide sequence ID" value="NZ_DAMAZS010000012.1"/>
</dbReference>
<accession>A0A485A6P9</accession>
<dbReference type="GeneID" id="99779752"/>
<dbReference type="AlphaFoldDB" id="A0A485A6P9"/>
<feature type="chain" id="PRO_5019855454" description="PEGA domain-containing protein" evidence="1">
    <location>
        <begin position="22"/>
        <end position="145"/>
    </location>
</feature>
<dbReference type="Proteomes" id="UP000401081">
    <property type="component" value="Unassembled WGS sequence"/>
</dbReference>
<name>A0A485A6P9_KLUCR</name>
<reference evidence="2" key="2">
    <citation type="journal article" date="2023" name="J Glob Antimicrob Resist">
        <title>Emergence of NDM-1 and KPC-3 carbapenemases in Kluyvera cryocrescens: Investigating genetic heterogeneity and acquisition routes of blaNDM-1 in Enterobacterales species in Portugal.</title>
        <authorList>
            <person name="Loiodice M."/>
            <person name="Ribeiro M."/>
            <person name="Peixe L."/>
            <person name="Novais A."/>
        </authorList>
    </citation>
    <scope>NUCLEOTIDE SEQUENCE</scope>
    <source>
        <strain evidence="2">K629</strain>
    </source>
</reference>